<dbReference type="InterPro" id="IPR044855">
    <property type="entry name" value="CoA-Trfase_III_dom3_sf"/>
</dbReference>
<dbReference type="SUPFAM" id="SSF89796">
    <property type="entry name" value="CoA-transferase family III (CaiB/BaiF)"/>
    <property type="match status" value="1"/>
</dbReference>
<dbReference type="InterPro" id="IPR050509">
    <property type="entry name" value="CoA-transferase_III"/>
</dbReference>
<evidence type="ECO:0000256" key="1">
    <source>
        <dbReference type="ARBA" id="ARBA00008383"/>
    </source>
</evidence>
<evidence type="ECO:0000256" key="2">
    <source>
        <dbReference type="ARBA" id="ARBA00022679"/>
    </source>
</evidence>
<dbReference type="InterPro" id="IPR003673">
    <property type="entry name" value="CoA-Trfase_fam_III"/>
</dbReference>
<evidence type="ECO:0000313" key="3">
    <source>
        <dbReference type="EMBL" id="GES09374.1"/>
    </source>
</evidence>
<evidence type="ECO:0000313" key="4">
    <source>
        <dbReference type="Proteomes" id="UP000331127"/>
    </source>
</evidence>
<dbReference type="OrthoDB" id="4251672at2"/>
<accession>A0A5M3WKC8</accession>
<dbReference type="Gene3D" id="3.30.1540.10">
    <property type="entry name" value="formyl-coa transferase, domain 3"/>
    <property type="match status" value="1"/>
</dbReference>
<dbReference type="PANTHER" id="PTHR48228">
    <property type="entry name" value="SUCCINYL-COA--D-CITRAMALATE COA-TRANSFERASE"/>
    <property type="match status" value="1"/>
</dbReference>
<dbReference type="Gene3D" id="3.40.50.10540">
    <property type="entry name" value="Crotonobetainyl-coa:carnitine coa-transferase, domain 1"/>
    <property type="match status" value="1"/>
</dbReference>
<dbReference type="InterPro" id="IPR023606">
    <property type="entry name" value="CoA-Trfase_III_dom_1_sf"/>
</dbReference>
<evidence type="ECO:0008006" key="5">
    <source>
        <dbReference type="Google" id="ProtNLM"/>
    </source>
</evidence>
<organism evidence="3 4">
    <name type="scientific">Acrocarpospora macrocephala</name>
    <dbReference type="NCBI Taxonomy" id="150177"/>
    <lineage>
        <taxon>Bacteria</taxon>
        <taxon>Bacillati</taxon>
        <taxon>Actinomycetota</taxon>
        <taxon>Actinomycetes</taxon>
        <taxon>Streptosporangiales</taxon>
        <taxon>Streptosporangiaceae</taxon>
        <taxon>Acrocarpospora</taxon>
    </lineage>
</organism>
<keyword evidence="2" id="KW-0808">Transferase</keyword>
<dbReference type="Pfam" id="PF02515">
    <property type="entry name" value="CoA_transf_3"/>
    <property type="match status" value="1"/>
</dbReference>
<dbReference type="AlphaFoldDB" id="A0A5M3WKC8"/>
<gene>
    <name evidence="3" type="ORF">Amac_029700</name>
</gene>
<name>A0A5M3WKC8_9ACTN</name>
<reference evidence="3 4" key="1">
    <citation type="submission" date="2019-10" db="EMBL/GenBank/DDBJ databases">
        <title>Whole genome shotgun sequence of Acrocarpospora macrocephala NBRC 16266.</title>
        <authorList>
            <person name="Ichikawa N."/>
            <person name="Kimura A."/>
            <person name="Kitahashi Y."/>
            <person name="Komaki H."/>
            <person name="Oguchi A."/>
        </authorList>
    </citation>
    <scope>NUCLEOTIDE SEQUENCE [LARGE SCALE GENOMIC DNA]</scope>
    <source>
        <strain evidence="3 4">NBRC 16266</strain>
    </source>
</reference>
<dbReference type="RefSeq" id="WP_155354917.1">
    <property type="nucleotide sequence ID" value="NZ_BAAAHL010000069.1"/>
</dbReference>
<proteinExistence type="inferred from homology"/>
<keyword evidence="4" id="KW-1185">Reference proteome</keyword>
<dbReference type="GO" id="GO:0016740">
    <property type="term" value="F:transferase activity"/>
    <property type="evidence" value="ECO:0007669"/>
    <property type="project" value="UniProtKB-KW"/>
</dbReference>
<sequence length="436" mass="48251">MRKLPLDGVRVLDMTVAWSGPYVTMLLADFGAEVIRVENPRIFPTSTRGVMPRPSAQAVAAATNLNMSGYPDLDPGERPWNRSAIFNWHGRNKRSMTLDLRQEHGKEVFLRLIELSDVLVENNAPNTLDRLGLGYDRLAERNPGLVMLRMSSGGLDGPYRDFIGFGSSFEGLVGLRSIRGQPGTPPEASPMSLHMDAAAGTTGAYAVMLALRRKRRTGAGGLVELPQLENLMHHIGEVVLAAARGQDIGPLGNRDAQHAPQGVYPCAGQDRWAAISVGSDDQWDGLRRAMGAPAWAEDPRFGTASGRMAAHDELDERIASWTGELDRYEVFQRCQAEGVAAAPVTDEADLFADASLRHRRFFRPMSSPHTGEHEYPAHAVRWSGPPFRWERASPGLGEDNDYLYKEVLQVTDEEYERLRREGHLSEDYLDAEGRPL</sequence>
<dbReference type="EMBL" id="BLAE01000015">
    <property type="protein sequence ID" value="GES09374.1"/>
    <property type="molecule type" value="Genomic_DNA"/>
</dbReference>
<protein>
    <recommendedName>
        <fullName evidence="5">CoA transferase</fullName>
    </recommendedName>
</protein>
<dbReference type="Proteomes" id="UP000331127">
    <property type="component" value="Unassembled WGS sequence"/>
</dbReference>
<comment type="caution">
    <text evidence="3">The sequence shown here is derived from an EMBL/GenBank/DDBJ whole genome shotgun (WGS) entry which is preliminary data.</text>
</comment>
<comment type="similarity">
    <text evidence="1">Belongs to the CoA-transferase III family.</text>
</comment>
<dbReference type="PANTHER" id="PTHR48228:SF6">
    <property type="entry name" value="L-CARNITINE COA-TRANSFERASE"/>
    <property type="match status" value="1"/>
</dbReference>